<keyword evidence="1" id="KW-0472">Membrane</keyword>
<gene>
    <name evidence="2" type="ORF">IW256_000471</name>
</gene>
<sequence length="324" mass="35704">MAELRRMYDEVAPPSPEVLAEGRARLLTATREDGRQSHRPRRYRGLLAVALTGTVATATAAGAVAIMAQGSDVGGPRDVRPVSAREVLTRAATVARMEPELKPRPDQYLFTRSLETWGPGAVTPGKPKGQRTRQVWLRADGSEPGLLRTSCWRQPTKVCDTPLVSEDAPRNQPVPAPGSHLWTVREVPRLLKLWGSQLNAPSPSPSENPSITAWSGPQDLLHQGYLPPRLRAQVFEFLADVPGVKVDQNATDALGRPGISLSKDNQNLRQELIFDRRTYRFLGSRDLPLGPRAKITDWTEQPEGSGFELARSILEVKVVDRLPT</sequence>
<comment type="caution">
    <text evidence="2">The sequence shown here is derived from an EMBL/GenBank/DDBJ whole genome shotgun (WGS) entry which is preliminary data.</text>
</comment>
<dbReference type="Proteomes" id="UP000614047">
    <property type="component" value="Unassembled WGS sequence"/>
</dbReference>
<dbReference type="EMBL" id="JADOUA010000001">
    <property type="protein sequence ID" value="MBG6086358.1"/>
    <property type="molecule type" value="Genomic_DNA"/>
</dbReference>
<organism evidence="2 3">
    <name type="scientific">Actinomadura viridis</name>
    <dbReference type="NCBI Taxonomy" id="58110"/>
    <lineage>
        <taxon>Bacteria</taxon>
        <taxon>Bacillati</taxon>
        <taxon>Actinomycetota</taxon>
        <taxon>Actinomycetes</taxon>
        <taxon>Streptosporangiales</taxon>
        <taxon>Thermomonosporaceae</taxon>
        <taxon>Actinomadura</taxon>
    </lineage>
</organism>
<dbReference type="RefSeq" id="WP_197009374.1">
    <property type="nucleotide sequence ID" value="NZ_BAABES010000013.1"/>
</dbReference>
<keyword evidence="1" id="KW-1133">Transmembrane helix</keyword>
<protein>
    <recommendedName>
        <fullName evidence="4">CU044_5270 family protein</fullName>
    </recommendedName>
</protein>
<evidence type="ECO:0000256" key="1">
    <source>
        <dbReference type="SAM" id="Phobius"/>
    </source>
</evidence>
<accession>A0A931GGI3</accession>
<dbReference type="InterPro" id="IPR047789">
    <property type="entry name" value="CU044_5270-like"/>
</dbReference>
<evidence type="ECO:0000313" key="3">
    <source>
        <dbReference type="Proteomes" id="UP000614047"/>
    </source>
</evidence>
<keyword evidence="3" id="KW-1185">Reference proteome</keyword>
<evidence type="ECO:0000313" key="2">
    <source>
        <dbReference type="EMBL" id="MBG6086358.1"/>
    </source>
</evidence>
<dbReference type="AlphaFoldDB" id="A0A931GGI3"/>
<proteinExistence type="predicted"/>
<keyword evidence="1" id="KW-0812">Transmembrane</keyword>
<dbReference type="NCBIfam" id="NF038083">
    <property type="entry name" value="CU044_5270_fam"/>
    <property type="match status" value="1"/>
</dbReference>
<feature type="transmembrane region" description="Helical" evidence="1">
    <location>
        <begin position="45"/>
        <end position="68"/>
    </location>
</feature>
<reference evidence="2" key="1">
    <citation type="submission" date="2020-11" db="EMBL/GenBank/DDBJ databases">
        <title>Sequencing the genomes of 1000 actinobacteria strains.</title>
        <authorList>
            <person name="Klenk H.-P."/>
        </authorList>
    </citation>
    <scope>NUCLEOTIDE SEQUENCE</scope>
    <source>
        <strain evidence="2">DSM 43175</strain>
    </source>
</reference>
<name>A0A931GGI3_9ACTN</name>
<evidence type="ECO:0008006" key="4">
    <source>
        <dbReference type="Google" id="ProtNLM"/>
    </source>
</evidence>